<sequence>MSPRRARLAASALVALLCSLLLTPAAAHAAPAPAPNCRELSFPVTVLHLAQTVSGTLCVPAGGADTVHLLVPGGLYNRTYWDASVHQGTRSFRAAMNRAGHATLTVDRLGSGRSSSPPSVLLTAIAQADAMHQVVGSLRAGERSPRFGTVIIAGHSLGSAVAVIEAATYRDVDGVLVTSMAHRLNVLGLVPIFATFVPAAIDPAFRGRVLDPGYLTTAPGTRFDSLHSPGAYDAEVDAADESTKDVTSPGELVDGALIGVVLPYSRRIDVPVMTVMGSGDPTFCNRLLATDCSSAGALARSEKPFYSAKAQLRTYVVDGYGHSINYAPNVAGYHAAVAEWAETTVGTPE</sequence>
<evidence type="ECO:0000259" key="2">
    <source>
        <dbReference type="Pfam" id="PF12697"/>
    </source>
</evidence>
<dbReference type="Pfam" id="PF12697">
    <property type="entry name" value="Abhydrolase_6"/>
    <property type="match status" value="1"/>
</dbReference>
<proteinExistence type="predicted"/>
<accession>A0A7Z0WRU0</accession>
<reference evidence="3 4" key="1">
    <citation type="submission" date="2016-12" db="EMBL/GenBank/DDBJ databases">
        <title>The draft genome sequence of Actinophytocola xinjiangensis.</title>
        <authorList>
            <person name="Wang W."/>
            <person name="Yuan L."/>
        </authorList>
    </citation>
    <scope>NUCLEOTIDE SEQUENCE [LARGE SCALE GENOMIC DNA]</scope>
    <source>
        <strain evidence="3 4">CGMCC 4.4663</strain>
    </source>
</reference>
<feature type="domain" description="AB hydrolase-1" evidence="2">
    <location>
        <begin position="69"/>
        <end position="328"/>
    </location>
</feature>
<evidence type="ECO:0000313" key="4">
    <source>
        <dbReference type="Proteomes" id="UP000185696"/>
    </source>
</evidence>
<dbReference type="SUPFAM" id="SSF53474">
    <property type="entry name" value="alpha/beta-Hydrolases"/>
    <property type="match status" value="1"/>
</dbReference>
<dbReference type="EMBL" id="MSIF01000004">
    <property type="protein sequence ID" value="OLF11593.1"/>
    <property type="molecule type" value="Genomic_DNA"/>
</dbReference>
<dbReference type="AlphaFoldDB" id="A0A7Z0WRU0"/>
<dbReference type="GO" id="GO:0016787">
    <property type="term" value="F:hydrolase activity"/>
    <property type="evidence" value="ECO:0007669"/>
    <property type="project" value="UniProtKB-KW"/>
</dbReference>
<dbReference type="InterPro" id="IPR029058">
    <property type="entry name" value="AB_hydrolase_fold"/>
</dbReference>
<keyword evidence="4" id="KW-1185">Reference proteome</keyword>
<organism evidence="3 4">
    <name type="scientific">Actinophytocola xinjiangensis</name>
    <dbReference type="NCBI Taxonomy" id="485602"/>
    <lineage>
        <taxon>Bacteria</taxon>
        <taxon>Bacillati</taxon>
        <taxon>Actinomycetota</taxon>
        <taxon>Actinomycetes</taxon>
        <taxon>Pseudonocardiales</taxon>
        <taxon>Pseudonocardiaceae</taxon>
    </lineage>
</organism>
<feature type="signal peptide" evidence="1">
    <location>
        <begin position="1"/>
        <end position="29"/>
    </location>
</feature>
<evidence type="ECO:0000313" key="3">
    <source>
        <dbReference type="EMBL" id="OLF11593.1"/>
    </source>
</evidence>
<protein>
    <submittedName>
        <fullName evidence="3">Alpha/beta hydrolase</fullName>
    </submittedName>
</protein>
<dbReference type="RefSeq" id="WP_075132828.1">
    <property type="nucleotide sequence ID" value="NZ_MSIF01000004.1"/>
</dbReference>
<gene>
    <name evidence="3" type="ORF">BLA60_11645</name>
</gene>
<feature type="chain" id="PRO_5031402389" evidence="1">
    <location>
        <begin position="30"/>
        <end position="349"/>
    </location>
</feature>
<keyword evidence="3" id="KW-0378">Hydrolase</keyword>
<evidence type="ECO:0000256" key="1">
    <source>
        <dbReference type="SAM" id="SignalP"/>
    </source>
</evidence>
<name>A0A7Z0WRU0_9PSEU</name>
<dbReference type="OrthoDB" id="5524362at2"/>
<dbReference type="Proteomes" id="UP000185696">
    <property type="component" value="Unassembled WGS sequence"/>
</dbReference>
<dbReference type="InterPro" id="IPR000073">
    <property type="entry name" value="AB_hydrolase_1"/>
</dbReference>
<comment type="caution">
    <text evidence="3">The sequence shown here is derived from an EMBL/GenBank/DDBJ whole genome shotgun (WGS) entry which is preliminary data.</text>
</comment>
<keyword evidence="1" id="KW-0732">Signal</keyword>
<dbReference type="Gene3D" id="3.40.50.1820">
    <property type="entry name" value="alpha/beta hydrolase"/>
    <property type="match status" value="1"/>
</dbReference>